<dbReference type="GeneTree" id="ENSGT00530000063691"/>
<evidence type="ECO:0000256" key="1">
    <source>
        <dbReference type="ARBA" id="ARBA00004245"/>
    </source>
</evidence>
<dbReference type="Pfam" id="PF15297">
    <property type="entry name" value="CKAP2_C"/>
    <property type="match status" value="1"/>
</dbReference>
<feature type="region of interest" description="Disordered" evidence="6">
    <location>
        <begin position="279"/>
        <end position="339"/>
    </location>
</feature>
<keyword evidence="9" id="KW-1185">Reference proteome</keyword>
<dbReference type="InterPro" id="IPR026165">
    <property type="entry name" value="CKAP2_fam"/>
</dbReference>
<evidence type="ECO:0000256" key="2">
    <source>
        <dbReference type="ARBA" id="ARBA00009468"/>
    </source>
</evidence>
<feature type="compositionally biased region" description="Basic and acidic residues" evidence="6">
    <location>
        <begin position="232"/>
        <end position="244"/>
    </location>
</feature>
<feature type="compositionally biased region" description="Basic and acidic residues" evidence="6">
    <location>
        <begin position="152"/>
        <end position="161"/>
    </location>
</feature>
<feature type="compositionally biased region" description="Basic and acidic residues" evidence="6">
    <location>
        <begin position="12"/>
        <end position="30"/>
    </location>
</feature>
<reference evidence="8" key="1">
    <citation type="submission" date="2025-08" db="UniProtKB">
        <authorList>
            <consortium name="Ensembl"/>
        </authorList>
    </citation>
    <scope>IDENTIFICATION</scope>
</reference>
<proteinExistence type="inferred from homology"/>
<accession>A0A8C5FQQ8</accession>
<sequence>MDVSRRNPTKKGNKENAEPAHEPKPSKTRTDPVAPRPFKRIETQPNQDGDSTQGDMQLIKTVINTVQKNAKAMPAGNANKRQTLSKAFLTEQAVKQKKIIESAKPPQPHTKPAPGLYKGKVIQSKIGSIWKTSVVANEGDKKPTARPSTAKVESRRVDHLSKRLTMSVADLPCRADHKPKSTRSKSVSDRPLPVPKRPVTSRPTTALRTAPPPHRSTRPAPPISAKTSVMTKETENRNVRDKKVYQPSVSSSLSQYRVPMESAAERRAKLADWLASKGKVPKRPVMSATLTAKTLPAKTSRVEPEPSQVPTTTAVVPVPSASQPGEAARGEDPAIDASSPLTMNATLDLLDNSDLDLPVYPEAGVNDIVVNLCEALSALATDEDELQQKDQSDDCEMADGMANQDKKELSENVADCKEVKEDEETEVEVKEEEETESDSEEEDDCKEYEIDEEESEMKKTEATPMMEDASSVKYNVKTTPYLQSVKKGLQGEVRSACAGSRKRLGIKDLKFLTPVRRSSRIHRNSCRLPPLVLDHDPCVTSLAELVQLDGDDDSNAYIYRKNPALLKDSPDPEKELLNDSEYF</sequence>
<feature type="domain" description="Cytoskeleton-associated protein 2 C-terminal" evidence="7">
    <location>
        <begin position="401"/>
        <end position="565"/>
    </location>
</feature>
<dbReference type="Ensembl" id="ENSGMOT00000071196.1">
    <property type="protein sequence ID" value="ENSGMOP00000054465.1"/>
    <property type="gene ID" value="ENSGMOG00000033009.1"/>
</dbReference>
<evidence type="ECO:0000313" key="9">
    <source>
        <dbReference type="Proteomes" id="UP000694546"/>
    </source>
</evidence>
<evidence type="ECO:0000259" key="7">
    <source>
        <dbReference type="Pfam" id="PF15297"/>
    </source>
</evidence>
<dbReference type="GO" id="GO:0015630">
    <property type="term" value="C:microtubule cytoskeleton"/>
    <property type="evidence" value="ECO:0007669"/>
    <property type="project" value="TreeGrafter"/>
</dbReference>
<comment type="similarity">
    <text evidence="2">Belongs to the CKAP2 family.</text>
</comment>
<feature type="compositionally biased region" description="Acidic residues" evidence="6">
    <location>
        <begin position="421"/>
        <end position="455"/>
    </location>
</feature>
<evidence type="ECO:0000256" key="4">
    <source>
        <dbReference type="ARBA" id="ARBA00022553"/>
    </source>
</evidence>
<feature type="region of interest" description="Disordered" evidence="6">
    <location>
        <begin position="403"/>
        <end position="466"/>
    </location>
</feature>
<keyword evidence="3" id="KW-0963">Cytoplasm</keyword>
<gene>
    <name evidence="8" type="primary">si:ch211-266i6.3</name>
</gene>
<reference evidence="8" key="2">
    <citation type="submission" date="2025-09" db="UniProtKB">
        <authorList>
            <consortium name="Ensembl"/>
        </authorList>
    </citation>
    <scope>IDENTIFICATION</scope>
</reference>
<keyword evidence="4" id="KW-0597">Phosphoprotein</keyword>
<evidence type="ECO:0000256" key="3">
    <source>
        <dbReference type="ARBA" id="ARBA00022490"/>
    </source>
</evidence>
<feature type="region of interest" description="Disordered" evidence="6">
    <location>
        <begin position="134"/>
        <end position="258"/>
    </location>
</feature>
<dbReference type="GO" id="GO:0007026">
    <property type="term" value="P:negative regulation of microtubule depolymerization"/>
    <property type="evidence" value="ECO:0007669"/>
    <property type="project" value="TreeGrafter"/>
</dbReference>
<dbReference type="InterPro" id="IPR029197">
    <property type="entry name" value="CKAP2_C"/>
</dbReference>
<dbReference type="Proteomes" id="UP000694546">
    <property type="component" value="Chromosome 7"/>
</dbReference>
<feature type="compositionally biased region" description="Low complexity" evidence="6">
    <location>
        <begin position="306"/>
        <end position="322"/>
    </location>
</feature>
<feature type="region of interest" description="Disordered" evidence="6">
    <location>
        <begin position="1"/>
        <end position="56"/>
    </location>
</feature>
<dbReference type="PANTHER" id="PTHR16076">
    <property type="entry name" value="CYTOSKELETON ASSOCIATED PROTEIN 2-RELATED"/>
    <property type="match status" value="1"/>
</dbReference>
<dbReference type="PANTHER" id="PTHR16076:SF8">
    <property type="entry name" value="CYTOSKELETON-ASSOCIATED PROTEIN 2"/>
    <property type="match status" value="1"/>
</dbReference>
<feature type="compositionally biased region" description="Pro residues" evidence="6">
    <location>
        <begin position="210"/>
        <end position="222"/>
    </location>
</feature>
<feature type="compositionally biased region" description="Low complexity" evidence="6">
    <location>
        <begin position="288"/>
        <end position="299"/>
    </location>
</feature>
<evidence type="ECO:0000313" key="8">
    <source>
        <dbReference type="Ensembl" id="ENSGMOP00000054465.1"/>
    </source>
</evidence>
<dbReference type="AlphaFoldDB" id="A0A8C5FQQ8"/>
<name>A0A8C5FQQ8_GADMO</name>
<feature type="compositionally biased region" description="Basic and acidic residues" evidence="6">
    <location>
        <begin position="404"/>
        <end position="420"/>
    </location>
</feature>
<feature type="compositionally biased region" description="Low complexity" evidence="6">
    <location>
        <begin position="200"/>
        <end position="209"/>
    </location>
</feature>
<dbReference type="OMA" id="HEPEGQN"/>
<evidence type="ECO:0000256" key="6">
    <source>
        <dbReference type="SAM" id="MobiDB-lite"/>
    </source>
</evidence>
<feature type="compositionally biased region" description="Polar residues" evidence="6">
    <location>
        <begin position="43"/>
        <end position="55"/>
    </location>
</feature>
<organism evidence="8 9">
    <name type="scientific">Gadus morhua</name>
    <name type="common">Atlantic cod</name>
    <dbReference type="NCBI Taxonomy" id="8049"/>
    <lineage>
        <taxon>Eukaryota</taxon>
        <taxon>Metazoa</taxon>
        <taxon>Chordata</taxon>
        <taxon>Craniata</taxon>
        <taxon>Vertebrata</taxon>
        <taxon>Euteleostomi</taxon>
        <taxon>Actinopterygii</taxon>
        <taxon>Neopterygii</taxon>
        <taxon>Teleostei</taxon>
        <taxon>Neoteleostei</taxon>
        <taxon>Acanthomorphata</taxon>
        <taxon>Zeiogadaria</taxon>
        <taxon>Gadariae</taxon>
        <taxon>Gadiformes</taxon>
        <taxon>Gadoidei</taxon>
        <taxon>Gadidae</taxon>
        <taxon>Gadus</taxon>
    </lineage>
</organism>
<feature type="region of interest" description="Disordered" evidence="6">
    <location>
        <begin position="99"/>
        <end position="118"/>
    </location>
</feature>
<evidence type="ECO:0000256" key="5">
    <source>
        <dbReference type="ARBA" id="ARBA00023212"/>
    </source>
</evidence>
<keyword evidence="5" id="KW-0206">Cytoskeleton</keyword>
<comment type="subcellular location">
    <subcellularLocation>
        <location evidence="1">Cytoplasm</location>
        <location evidence="1">Cytoskeleton</location>
    </subcellularLocation>
</comment>
<protein>
    <recommendedName>
        <fullName evidence="7">Cytoskeleton-associated protein 2 C-terminal domain-containing protein</fullName>
    </recommendedName>
</protein>
<dbReference type="OrthoDB" id="9945093at2759"/>